<dbReference type="VEuPathDB" id="FungiDB:MUCCIDRAFT_107749"/>
<comment type="catalytic activity">
    <reaction evidence="12">
        <text>1D-myo-inositol 1,2,5,6-tetrakisphosphate + H2O = 1D-myo-inositol 1,2,6-trisphosphate + phosphate</text>
        <dbReference type="Rhea" id="RHEA:77119"/>
        <dbReference type="ChEBI" id="CHEBI:15377"/>
        <dbReference type="ChEBI" id="CHEBI:43474"/>
        <dbReference type="ChEBI" id="CHEBI:195535"/>
        <dbReference type="ChEBI" id="CHEBI:195537"/>
        <dbReference type="EC" id="3.1.3.62"/>
    </reaction>
    <physiologicalReaction direction="left-to-right" evidence="12">
        <dbReference type="Rhea" id="RHEA:77120"/>
    </physiologicalReaction>
</comment>
<dbReference type="PANTHER" id="PTHR20963:SF8">
    <property type="entry name" value="MULTIPLE INOSITOL POLYPHOSPHATE PHOSPHATASE 1"/>
    <property type="match status" value="1"/>
</dbReference>
<dbReference type="GO" id="GO:0034417">
    <property type="term" value="F:bisphosphoglycerate 3-phosphatase activity"/>
    <property type="evidence" value="ECO:0007669"/>
    <property type="project" value="UniProtKB-EC"/>
</dbReference>
<keyword evidence="6" id="KW-1003">Cell membrane</keyword>
<comment type="catalytic activity">
    <reaction evidence="15">
        <text>(2R)-2,3-bisphosphoglycerate + H2O = (2R)-2-phosphoglycerate + phosphate</text>
        <dbReference type="Rhea" id="RHEA:27381"/>
        <dbReference type="ChEBI" id="CHEBI:15377"/>
        <dbReference type="ChEBI" id="CHEBI:43474"/>
        <dbReference type="ChEBI" id="CHEBI:58248"/>
        <dbReference type="ChEBI" id="CHEBI:58289"/>
        <dbReference type="EC" id="3.1.3.80"/>
    </reaction>
    <physiologicalReaction direction="left-to-right" evidence="15">
        <dbReference type="Rhea" id="RHEA:27382"/>
    </physiologicalReaction>
</comment>
<evidence type="ECO:0000256" key="8">
    <source>
        <dbReference type="ARBA" id="ARBA00022801"/>
    </source>
</evidence>
<dbReference type="SUPFAM" id="SSF53254">
    <property type="entry name" value="Phosphoglycerate mutase-like"/>
    <property type="match status" value="1"/>
</dbReference>
<feature type="chain" id="PRO_5007841500" description="Multiple inositol polyphosphate phosphatase 1" evidence="17">
    <location>
        <begin position="21"/>
        <end position="451"/>
    </location>
</feature>
<comment type="catalytic activity">
    <reaction evidence="13">
        <text>1D-myo-inositol 1,2,4,5,6-pentakisphosphate + H2O = 1D-myo-inositol 1,2,5,6-tetrakisphosphate + phosphate</text>
        <dbReference type="Rhea" id="RHEA:77115"/>
        <dbReference type="ChEBI" id="CHEBI:15377"/>
        <dbReference type="ChEBI" id="CHEBI:43474"/>
        <dbReference type="ChEBI" id="CHEBI:57798"/>
        <dbReference type="ChEBI" id="CHEBI:195535"/>
        <dbReference type="EC" id="3.1.3.62"/>
    </reaction>
    <physiologicalReaction direction="left-to-right" evidence="13">
        <dbReference type="Rhea" id="RHEA:77116"/>
    </physiologicalReaction>
</comment>
<dbReference type="STRING" id="747725.A0A162ZQ31"/>
<dbReference type="EMBL" id="AMYB01000002">
    <property type="protein sequence ID" value="OAD07147.1"/>
    <property type="molecule type" value="Genomic_DNA"/>
</dbReference>
<name>A0A162ZQ31_MUCCL</name>
<dbReference type="Pfam" id="PF00328">
    <property type="entry name" value="His_Phos_2"/>
    <property type="match status" value="1"/>
</dbReference>
<evidence type="ECO:0000256" key="9">
    <source>
        <dbReference type="ARBA" id="ARBA00023136"/>
    </source>
</evidence>
<dbReference type="GO" id="GO:0005886">
    <property type="term" value="C:plasma membrane"/>
    <property type="evidence" value="ECO:0007669"/>
    <property type="project" value="UniProtKB-SubCell"/>
</dbReference>
<keyword evidence="19" id="KW-1185">Reference proteome</keyword>
<keyword evidence="16" id="KW-1015">Disulfide bond</keyword>
<dbReference type="PANTHER" id="PTHR20963">
    <property type="entry name" value="MULTIPLE INOSITOL POLYPHOSPHATE PHOSPHATASE-RELATED"/>
    <property type="match status" value="1"/>
</dbReference>
<keyword evidence="7 17" id="KW-0732">Signal</keyword>
<comment type="catalytic activity">
    <reaction evidence="14">
        <text>1D-myo-inositol hexakisphosphate + H2O = 1D-myo-inositol 1,2,4,5,6-pentakisphosphate + phosphate</text>
        <dbReference type="Rhea" id="RHEA:16989"/>
        <dbReference type="ChEBI" id="CHEBI:15377"/>
        <dbReference type="ChEBI" id="CHEBI:43474"/>
        <dbReference type="ChEBI" id="CHEBI:57798"/>
        <dbReference type="ChEBI" id="CHEBI:58130"/>
        <dbReference type="EC" id="3.1.3.62"/>
    </reaction>
    <physiologicalReaction direction="left-to-right" evidence="14">
        <dbReference type="Rhea" id="RHEA:16990"/>
    </physiologicalReaction>
</comment>
<evidence type="ECO:0000256" key="13">
    <source>
        <dbReference type="ARBA" id="ARBA00043671"/>
    </source>
</evidence>
<evidence type="ECO:0000256" key="16">
    <source>
        <dbReference type="PIRSR" id="PIRSR000894-2"/>
    </source>
</evidence>
<keyword evidence="9" id="KW-0472">Membrane</keyword>
<dbReference type="Gene3D" id="3.40.50.1240">
    <property type="entry name" value="Phosphoglycerate mutase-like"/>
    <property type="match status" value="1"/>
</dbReference>
<evidence type="ECO:0000256" key="10">
    <source>
        <dbReference type="ARBA" id="ARBA00023180"/>
    </source>
</evidence>
<dbReference type="OrthoDB" id="6509975at2759"/>
<evidence type="ECO:0000313" key="19">
    <source>
        <dbReference type="Proteomes" id="UP000077051"/>
    </source>
</evidence>
<evidence type="ECO:0000256" key="12">
    <source>
        <dbReference type="ARBA" id="ARBA00043668"/>
    </source>
</evidence>
<evidence type="ECO:0000256" key="7">
    <source>
        <dbReference type="ARBA" id="ARBA00022729"/>
    </source>
</evidence>
<feature type="signal peptide" evidence="17">
    <location>
        <begin position="1"/>
        <end position="20"/>
    </location>
</feature>
<dbReference type="CDD" id="cd07061">
    <property type="entry name" value="HP_HAP_like"/>
    <property type="match status" value="1"/>
</dbReference>
<reference evidence="18 19" key="1">
    <citation type="submission" date="2015-06" db="EMBL/GenBank/DDBJ databases">
        <title>Expansion of signal transduction pathways in fungi by whole-genome duplication.</title>
        <authorList>
            <consortium name="DOE Joint Genome Institute"/>
            <person name="Corrochano L.M."/>
            <person name="Kuo A."/>
            <person name="Marcet-Houben M."/>
            <person name="Polaino S."/>
            <person name="Salamov A."/>
            <person name="Villalobos J.M."/>
            <person name="Alvarez M.I."/>
            <person name="Avalos J."/>
            <person name="Benito E.P."/>
            <person name="Benoit I."/>
            <person name="Burger G."/>
            <person name="Camino L.P."/>
            <person name="Canovas D."/>
            <person name="Cerda-Olmedo E."/>
            <person name="Cheng J.-F."/>
            <person name="Dominguez A."/>
            <person name="Elias M."/>
            <person name="Eslava A.P."/>
            <person name="Glaser F."/>
            <person name="Grimwood J."/>
            <person name="Gutierrez G."/>
            <person name="Heitman J."/>
            <person name="Henrissat B."/>
            <person name="Iturriaga E.A."/>
            <person name="Lang B.F."/>
            <person name="Lavin J.L."/>
            <person name="Lee S."/>
            <person name="Li W."/>
            <person name="Lindquist E."/>
            <person name="Lopez-Garcia S."/>
            <person name="Luque E.M."/>
            <person name="Marcos A.T."/>
            <person name="Martin J."/>
            <person name="Mccluskey K."/>
            <person name="Medina H.R."/>
            <person name="Miralles-Duran A."/>
            <person name="Miyazaki A."/>
            <person name="Munoz-Torres E."/>
            <person name="Oguiza J.A."/>
            <person name="Ohm R."/>
            <person name="Olmedo M."/>
            <person name="Orejas M."/>
            <person name="Ortiz-Castellanos L."/>
            <person name="Pisabarro A.G."/>
            <person name="Rodriguez-Romero J."/>
            <person name="Ruiz-Herrera J."/>
            <person name="Ruiz-Vazquez R."/>
            <person name="Sanz C."/>
            <person name="Schackwitz W."/>
            <person name="Schmutz J."/>
            <person name="Shahriari M."/>
            <person name="Shelest E."/>
            <person name="Silva-Franco F."/>
            <person name="Soanes D."/>
            <person name="Syed K."/>
            <person name="Tagua V.G."/>
            <person name="Talbot N.J."/>
            <person name="Thon M."/>
            <person name="De Vries R.P."/>
            <person name="Wiebenga A."/>
            <person name="Yadav J.S."/>
            <person name="Braun E.L."/>
            <person name="Baker S."/>
            <person name="Garre V."/>
            <person name="Horwitz B."/>
            <person name="Torres-Martinez S."/>
            <person name="Idnurm A."/>
            <person name="Herrera-Estrella A."/>
            <person name="Gabaldon T."/>
            <person name="Grigoriev I.V."/>
        </authorList>
    </citation>
    <scope>NUCLEOTIDE SEQUENCE [LARGE SCALE GENOMIC DNA]</scope>
    <source>
        <strain evidence="18 19">CBS 277.49</strain>
    </source>
</reference>
<dbReference type="GO" id="GO:0003993">
    <property type="term" value="F:acid phosphatase activity"/>
    <property type="evidence" value="ECO:0007669"/>
    <property type="project" value="TreeGrafter"/>
</dbReference>
<comment type="caution">
    <text evidence="18">The sequence shown here is derived from an EMBL/GenBank/DDBJ whole genome shotgun (WGS) entry which is preliminary data.</text>
</comment>
<dbReference type="Proteomes" id="UP000077051">
    <property type="component" value="Unassembled WGS sequence"/>
</dbReference>
<evidence type="ECO:0000256" key="11">
    <source>
        <dbReference type="ARBA" id="ARBA00031642"/>
    </source>
</evidence>
<dbReference type="PIRSF" id="PIRSF000894">
    <property type="entry name" value="Acid_phosphatase"/>
    <property type="match status" value="1"/>
</dbReference>
<comment type="similarity">
    <text evidence="2">Belongs to the histidine acid phosphatase family. MINPP1 subfamily.</text>
</comment>
<dbReference type="EC" id="3.1.3.80" evidence="3"/>
<keyword evidence="8" id="KW-0378">Hydrolase</keyword>
<evidence type="ECO:0000256" key="1">
    <source>
        <dbReference type="ARBA" id="ARBA00004236"/>
    </source>
</evidence>
<protein>
    <recommendedName>
        <fullName evidence="5">Multiple inositol polyphosphate phosphatase 1</fullName>
        <ecNumber evidence="4">3.1.3.62</ecNumber>
        <ecNumber evidence="3">3.1.3.80</ecNumber>
    </recommendedName>
    <alternativeName>
        <fullName evidence="11">2,3-bisphosphoglycerate 3-phosphatase</fullName>
    </alternativeName>
</protein>
<organism evidence="18 19">
    <name type="scientific">Mucor lusitanicus CBS 277.49</name>
    <dbReference type="NCBI Taxonomy" id="747725"/>
    <lineage>
        <taxon>Eukaryota</taxon>
        <taxon>Fungi</taxon>
        <taxon>Fungi incertae sedis</taxon>
        <taxon>Mucoromycota</taxon>
        <taxon>Mucoromycotina</taxon>
        <taxon>Mucoromycetes</taxon>
        <taxon>Mucorales</taxon>
        <taxon>Mucorineae</taxon>
        <taxon>Mucoraceae</taxon>
        <taxon>Mucor</taxon>
    </lineage>
</organism>
<dbReference type="InterPro" id="IPR000560">
    <property type="entry name" value="His_Pase_clade-2"/>
</dbReference>
<evidence type="ECO:0000256" key="3">
    <source>
        <dbReference type="ARBA" id="ARBA00012976"/>
    </source>
</evidence>
<evidence type="ECO:0000256" key="4">
    <source>
        <dbReference type="ARBA" id="ARBA00013040"/>
    </source>
</evidence>
<dbReference type="EC" id="3.1.3.62" evidence="4"/>
<dbReference type="InterPro" id="IPR016274">
    <property type="entry name" value="Histidine_acid_Pase_euk"/>
</dbReference>
<evidence type="ECO:0000256" key="17">
    <source>
        <dbReference type="SAM" id="SignalP"/>
    </source>
</evidence>
<evidence type="ECO:0000256" key="2">
    <source>
        <dbReference type="ARBA" id="ARBA00008422"/>
    </source>
</evidence>
<evidence type="ECO:0000313" key="18">
    <source>
        <dbReference type="EMBL" id="OAD07147.1"/>
    </source>
</evidence>
<evidence type="ECO:0000256" key="6">
    <source>
        <dbReference type="ARBA" id="ARBA00022475"/>
    </source>
</evidence>
<evidence type="ECO:0000256" key="14">
    <source>
        <dbReference type="ARBA" id="ARBA00043691"/>
    </source>
</evidence>
<gene>
    <name evidence="18" type="ORF">MUCCIDRAFT_107749</name>
</gene>
<feature type="disulfide bond" evidence="16">
    <location>
        <begin position="422"/>
        <end position="427"/>
    </location>
</feature>
<dbReference type="AlphaFoldDB" id="A0A162ZQ31"/>
<comment type="subcellular location">
    <subcellularLocation>
        <location evidence="1">Cell membrane</location>
    </subcellularLocation>
</comment>
<accession>A0A162ZQ31</accession>
<sequence length="451" mass="50679">MRVTLSAVAVLGLLSAQVLAKKNATSSASDNGFLEIDWIKQHLGARGGYPSDSVPQTDPIVKKYHVDQMQVIIRHGTRYPEDGDTEGINDALALLAKSKNATLTGWVADYDNKFLPRRAGALDRNGQMEHYLHGQRLAKSYPDLIESIIDEDVVQFTAYSSWSNRTSQSGQAFCMGTFEGYGALGKKNMLAVPQLSYTQNNDSLIAFHKSCPRWQEEVDDAGLVDAAIEPLKKAYMAPIAARLTKDLGINITASDVKDMHSACGSEVTMHNNAKTFCLLFTKDDFLKMEYYDDLKHYYKYSYGIPDINTEMACDLAKNVMNNIELAVSNTTEDYPRLDLKFGHTETLLPFRTFLGLRKDNETLHWNSTQQVIDNRKFKMSEFNFFANNIAFQVLSPKNKNKNSTDKFVRVLDNEVAIVFPGCDSEICPIEQFRKALNPLLTCDFNKLCAAY</sequence>
<dbReference type="PROSITE" id="PS00616">
    <property type="entry name" value="HIS_ACID_PHOSPHAT_1"/>
    <property type="match status" value="1"/>
</dbReference>
<proteinExistence type="inferred from homology"/>
<evidence type="ECO:0000256" key="5">
    <source>
        <dbReference type="ARBA" id="ARBA00018097"/>
    </source>
</evidence>
<evidence type="ECO:0000256" key="15">
    <source>
        <dbReference type="ARBA" id="ARBA00043832"/>
    </source>
</evidence>
<dbReference type="InterPro" id="IPR033379">
    <property type="entry name" value="Acid_Pase_AS"/>
</dbReference>
<keyword evidence="10" id="KW-0325">Glycoprotein</keyword>
<feature type="disulfide bond" evidence="16">
    <location>
        <begin position="263"/>
        <end position="277"/>
    </location>
</feature>
<dbReference type="InterPro" id="IPR029033">
    <property type="entry name" value="His_PPase_superfam"/>
</dbReference>